<feature type="binding site" evidence="4 6">
    <location>
        <position position="387"/>
    </location>
    <ligand>
        <name>substrate</name>
    </ligand>
</feature>
<evidence type="ECO:0000256" key="6">
    <source>
        <dbReference type="PIRSR" id="PIRSR600821-52"/>
    </source>
</evidence>
<dbReference type="GO" id="GO:0030170">
    <property type="term" value="F:pyridoxal phosphate binding"/>
    <property type="evidence" value="ECO:0007669"/>
    <property type="project" value="UniProtKB-UniRule"/>
</dbReference>
<name>A0A087VV52_9BIFI</name>
<comment type="cofactor">
    <cofactor evidence="1 4 5">
        <name>pyridoxal 5'-phosphate</name>
        <dbReference type="ChEBI" id="CHEBI:597326"/>
    </cofactor>
</comment>
<feature type="active site" description="Proton acceptor; specific for D-alanine" evidence="4">
    <location>
        <position position="83"/>
    </location>
</feature>
<evidence type="ECO:0000256" key="3">
    <source>
        <dbReference type="ARBA" id="ARBA00023235"/>
    </source>
</evidence>
<evidence type="ECO:0000256" key="1">
    <source>
        <dbReference type="ARBA" id="ARBA00001933"/>
    </source>
</evidence>
<dbReference type="PANTHER" id="PTHR30511">
    <property type="entry name" value="ALANINE RACEMASE"/>
    <property type="match status" value="1"/>
</dbReference>
<dbReference type="Gene3D" id="2.40.37.10">
    <property type="entry name" value="Lyase, Ornithine Decarboxylase, Chain A, domain 1"/>
    <property type="match status" value="1"/>
</dbReference>
<evidence type="ECO:0000256" key="2">
    <source>
        <dbReference type="ARBA" id="ARBA00022898"/>
    </source>
</evidence>
<keyword evidence="3 4" id="KW-0413">Isomerase</keyword>
<dbReference type="PANTHER" id="PTHR30511:SF0">
    <property type="entry name" value="ALANINE RACEMASE, CATABOLIC-RELATED"/>
    <property type="match status" value="1"/>
</dbReference>
<feature type="modified residue" description="N6-(pyridoxal phosphate)lysine" evidence="4 5">
    <location>
        <position position="83"/>
    </location>
</feature>
<dbReference type="EMBL" id="CP006018">
    <property type="protein sequence ID" value="AIC92222.1"/>
    <property type="molecule type" value="Genomic_DNA"/>
</dbReference>
<dbReference type="Pfam" id="PF01168">
    <property type="entry name" value="Ala_racemase_N"/>
    <property type="match status" value="1"/>
</dbReference>
<dbReference type="InterPro" id="IPR001608">
    <property type="entry name" value="Ala_racemase_N"/>
</dbReference>
<dbReference type="NCBIfam" id="TIGR00492">
    <property type="entry name" value="alr"/>
    <property type="match status" value="1"/>
</dbReference>
<dbReference type="PRINTS" id="PR00992">
    <property type="entry name" value="ALARACEMASE"/>
</dbReference>
<sequence length="472" mass="50589">MVRVWTMPALFDSGLSHNGPMSLNAAPSWDFSSDAGRDNYEKALEAYPGQVIVDLATLKANMGELVSRVGESGSGAQVMGVVKADAYGHGLIPAALAALAGGATWLGTAQPREALHLRRAGIGPDRCRILTWMYNVDKAPLDDLIRADIDLAVGSLHIIDRVEEAARRVGMPARIHVKVDTGFGRNGFTPQTFDSALEELGPLAAEGVLDVVGLFSHLAVADMPDVPDFVASTDAQIASFEEFVRRLTAAGMRPMIRHLANTAATLSRPDIHYELTRPGIGMYGYEPDPSMGRSADYGLKPAMTLQAQLSTVKDLEAGHGVSYGRTYLTSSDTSTAILPLGYADGIHRSASGFDVEGSTGTIHQGGPVRLMTKQGPRLVRVSGRVCMDQCVLDLEGKAVTLGVGEGDTVVLFGPGRGESFCEPTADDWARAAGTISYEIFTCLRNRIPRLYLHAFEVIRPEDMHLLDPATIL</sequence>
<reference evidence="8 9" key="1">
    <citation type="journal article" date="2014" name="Appl. Environ. Microbiol.">
        <title>Genomic encyclopedia of type strains of the genus Bifidobacterium.</title>
        <authorList>
            <person name="Milani C."/>
            <person name="Lugli G.A."/>
            <person name="Duranti S."/>
            <person name="Turroni F."/>
            <person name="Bottacini F."/>
            <person name="Mangifesta M."/>
            <person name="Sanchez B."/>
            <person name="Viappiani A."/>
            <person name="Mancabelli L."/>
            <person name="Taminiau B."/>
            <person name="Delcenserie V."/>
            <person name="Barrangou R."/>
            <person name="Margolles A."/>
            <person name="van Sinderen D."/>
            <person name="Ventura M."/>
        </authorList>
    </citation>
    <scope>NUCLEOTIDE SEQUENCE [LARGE SCALE GENOMIC DNA]</scope>
    <source>
        <strain evidence="8 9">LMG 11587</strain>
    </source>
</reference>
<evidence type="ECO:0000313" key="9">
    <source>
        <dbReference type="Proteomes" id="UP000028569"/>
    </source>
</evidence>
<dbReference type="InterPro" id="IPR011079">
    <property type="entry name" value="Ala_racemase_C"/>
</dbReference>
<dbReference type="SUPFAM" id="SSF51419">
    <property type="entry name" value="PLP-binding barrel"/>
    <property type="match status" value="1"/>
</dbReference>
<dbReference type="InterPro" id="IPR020622">
    <property type="entry name" value="Ala_racemase_pyridoxalP-BS"/>
</dbReference>
<dbReference type="SMART" id="SM01005">
    <property type="entry name" value="Ala_racemase_C"/>
    <property type="match status" value="1"/>
</dbReference>
<protein>
    <recommendedName>
        <fullName evidence="4">Alanine racemase</fullName>
        <ecNumber evidence="4">5.1.1.1</ecNumber>
    </recommendedName>
</protein>
<dbReference type="InterPro" id="IPR029066">
    <property type="entry name" value="PLP-binding_barrel"/>
</dbReference>
<dbReference type="UniPathway" id="UPA00042">
    <property type="reaction ID" value="UER00497"/>
</dbReference>
<dbReference type="PROSITE" id="PS00395">
    <property type="entry name" value="ALANINE_RACEMASE"/>
    <property type="match status" value="1"/>
</dbReference>
<keyword evidence="9" id="KW-1185">Reference proteome</keyword>
<dbReference type="HAMAP" id="MF_01201">
    <property type="entry name" value="Ala_racemase"/>
    <property type="match status" value="1"/>
</dbReference>
<comment type="catalytic activity">
    <reaction evidence="4">
        <text>L-alanine = D-alanine</text>
        <dbReference type="Rhea" id="RHEA:20249"/>
        <dbReference type="ChEBI" id="CHEBI:57416"/>
        <dbReference type="ChEBI" id="CHEBI:57972"/>
        <dbReference type="EC" id="5.1.1.1"/>
    </reaction>
</comment>
<comment type="similarity">
    <text evidence="4">Belongs to the alanine racemase family.</text>
</comment>
<keyword evidence="2 4" id="KW-0663">Pyridoxal phosphate</keyword>
<feature type="domain" description="Alanine racemase C-terminal" evidence="7">
    <location>
        <begin position="302"/>
        <end position="452"/>
    </location>
</feature>
<accession>A0A087VV52</accession>
<dbReference type="InterPro" id="IPR009006">
    <property type="entry name" value="Ala_racemase/Decarboxylase_C"/>
</dbReference>
<dbReference type="AlphaFoldDB" id="A0A087VV52"/>
<dbReference type="EC" id="5.1.1.1" evidence="4"/>
<organism evidence="8 9">
    <name type="scientific">Bifidobacterium [indicum] DSM 20214 = LMG 11587</name>
    <dbReference type="NCBI Taxonomy" id="1341694"/>
    <lineage>
        <taxon>Bacteria</taxon>
        <taxon>Bacillati</taxon>
        <taxon>Actinomycetota</taxon>
        <taxon>Actinomycetes</taxon>
        <taxon>Bifidobacteriales</taxon>
        <taxon>Bifidobacteriaceae</taxon>
        <taxon>Bifidobacterium</taxon>
    </lineage>
</organism>
<dbReference type="GO" id="GO:0005829">
    <property type="term" value="C:cytosol"/>
    <property type="evidence" value="ECO:0007669"/>
    <property type="project" value="TreeGrafter"/>
</dbReference>
<dbReference type="KEGG" id="bii:BINDI_0958"/>
<dbReference type="CDD" id="cd00430">
    <property type="entry name" value="PLPDE_III_AR"/>
    <property type="match status" value="1"/>
</dbReference>
<dbReference type="GO" id="GO:0008784">
    <property type="term" value="F:alanine racemase activity"/>
    <property type="evidence" value="ECO:0007669"/>
    <property type="project" value="UniProtKB-UniRule"/>
</dbReference>
<proteinExistence type="inferred from homology"/>
<evidence type="ECO:0000256" key="4">
    <source>
        <dbReference type="HAMAP-Rule" id="MF_01201"/>
    </source>
</evidence>
<dbReference type="SUPFAM" id="SSF50621">
    <property type="entry name" value="Alanine racemase C-terminal domain-like"/>
    <property type="match status" value="1"/>
</dbReference>
<dbReference type="HOGENOM" id="CLU_028393_0_0_11"/>
<comment type="function">
    <text evidence="4">Catalyzes the interconversion of L-alanine and D-alanine. May also act on other amino acids.</text>
</comment>
<comment type="pathway">
    <text evidence="4">Amino-acid biosynthesis; D-alanine biosynthesis; D-alanine from L-alanine: step 1/1.</text>
</comment>
<dbReference type="Gene3D" id="3.20.20.10">
    <property type="entry name" value="Alanine racemase"/>
    <property type="match status" value="1"/>
</dbReference>
<evidence type="ECO:0000259" key="7">
    <source>
        <dbReference type="SMART" id="SM01005"/>
    </source>
</evidence>
<evidence type="ECO:0000313" key="8">
    <source>
        <dbReference type="EMBL" id="AIC92222.1"/>
    </source>
</evidence>
<dbReference type="GO" id="GO:0009252">
    <property type="term" value="P:peptidoglycan biosynthetic process"/>
    <property type="evidence" value="ECO:0007669"/>
    <property type="project" value="TreeGrafter"/>
</dbReference>
<gene>
    <name evidence="8" type="ORF">BINDI_0958</name>
</gene>
<dbReference type="Proteomes" id="UP000028569">
    <property type="component" value="Chromosome"/>
</dbReference>
<feature type="binding site" evidence="4 6">
    <location>
        <position position="185"/>
    </location>
    <ligand>
        <name>substrate</name>
    </ligand>
</feature>
<dbReference type="Pfam" id="PF00842">
    <property type="entry name" value="Ala_racemase_C"/>
    <property type="match status" value="1"/>
</dbReference>
<dbReference type="GO" id="GO:0030632">
    <property type="term" value="P:D-alanine biosynthetic process"/>
    <property type="evidence" value="ECO:0007669"/>
    <property type="project" value="UniProtKB-UniRule"/>
</dbReference>
<evidence type="ECO:0000256" key="5">
    <source>
        <dbReference type="PIRSR" id="PIRSR600821-50"/>
    </source>
</evidence>
<feature type="active site" description="Proton acceptor; specific for L-alanine" evidence="4">
    <location>
        <position position="323"/>
    </location>
</feature>
<dbReference type="InterPro" id="IPR000821">
    <property type="entry name" value="Ala_racemase"/>
</dbReference>